<evidence type="ECO:0000313" key="1">
    <source>
        <dbReference type="EMBL" id="CAF5144804.1"/>
    </source>
</evidence>
<name>A0A822G5Q4_9BILA</name>
<organism evidence="1 2">
    <name type="scientific">Rotaria socialis</name>
    <dbReference type="NCBI Taxonomy" id="392032"/>
    <lineage>
        <taxon>Eukaryota</taxon>
        <taxon>Metazoa</taxon>
        <taxon>Spiralia</taxon>
        <taxon>Gnathifera</taxon>
        <taxon>Rotifera</taxon>
        <taxon>Eurotatoria</taxon>
        <taxon>Bdelloidea</taxon>
        <taxon>Philodinida</taxon>
        <taxon>Philodinidae</taxon>
        <taxon>Rotaria</taxon>
    </lineage>
</organism>
<feature type="non-terminal residue" evidence="1">
    <location>
        <position position="71"/>
    </location>
</feature>
<dbReference type="AlphaFoldDB" id="A0A822G5Q4"/>
<comment type="caution">
    <text evidence="1">The sequence shown here is derived from an EMBL/GenBank/DDBJ whole genome shotgun (WGS) entry which is preliminary data.</text>
</comment>
<evidence type="ECO:0000313" key="2">
    <source>
        <dbReference type="Proteomes" id="UP000663848"/>
    </source>
</evidence>
<proteinExistence type="predicted"/>
<sequence length="71" mass="8487">MVGNTNIENRLYDLINRNPLLKSLFSWYDQQQQEEDNGIDQRTFLSSLIDNITNNLSKSKNQYRYNDCVKR</sequence>
<accession>A0A822G5Q4</accession>
<reference evidence="1" key="1">
    <citation type="submission" date="2021-02" db="EMBL/GenBank/DDBJ databases">
        <authorList>
            <person name="Nowell W R."/>
        </authorList>
    </citation>
    <scope>NUCLEOTIDE SEQUENCE</scope>
</reference>
<dbReference type="EMBL" id="CAJOBR010093814">
    <property type="protein sequence ID" value="CAF5144804.1"/>
    <property type="molecule type" value="Genomic_DNA"/>
</dbReference>
<dbReference type="Proteomes" id="UP000663848">
    <property type="component" value="Unassembled WGS sequence"/>
</dbReference>
<gene>
    <name evidence="1" type="ORF">QYT958_LOCUS48070</name>
</gene>
<protein>
    <submittedName>
        <fullName evidence="1">Uncharacterized protein</fullName>
    </submittedName>
</protein>